<evidence type="ECO:0000313" key="4">
    <source>
        <dbReference type="Proteomes" id="UP000012047"/>
    </source>
</evidence>
<dbReference type="EMBL" id="GG704966">
    <property type="protein sequence ID" value="EEY96190.1"/>
    <property type="molecule type" value="Genomic_DNA"/>
</dbReference>
<gene>
    <name evidence="3" type="ORF">HMPREF0016_01908</name>
</gene>
<evidence type="ECO:0000259" key="2">
    <source>
        <dbReference type="PROSITE" id="PS50943"/>
    </source>
</evidence>
<dbReference type="PANTHER" id="PTHR43236">
    <property type="entry name" value="ANTITOXIN HIGA1"/>
    <property type="match status" value="1"/>
</dbReference>
<dbReference type="Gene3D" id="1.10.10.2910">
    <property type="match status" value="1"/>
</dbReference>
<accession>D0SDI5</accession>
<dbReference type="InterPro" id="IPR010982">
    <property type="entry name" value="Lambda_DNA-bd_dom_sf"/>
</dbReference>
<dbReference type="GO" id="GO:0003677">
    <property type="term" value="F:DNA binding"/>
    <property type="evidence" value="ECO:0007669"/>
    <property type="project" value="InterPro"/>
</dbReference>
<evidence type="ECO:0000313" key="3">
    <source>
        <dbReference type="EMBL" id="EEY96190.1"/>
    </source>
</evidence>
<dbReference type="InterPro" id="IPR001387">
    <property type="entry name" value="Cro/C1-type_HTH"/>
</dbReference>
<dbReference type="InterPro" id="IPR052345">
    <property type="entry name" value="Rad_response_metalloprotease"/>
</dbReference>
<reference evidence="4" key="1">
    <citation type="journal article" date="2012" name="PLoS ONE">
        <title>The success of Acinetobacter species; genetic, metabolic and virulence attributes.</title>
        <authorList>
            <person name="Peleg A.Y."/>
            <person name="de Breij A."/>
            <person name="Adams M.D."/>
            <person name="Cerqueira G.M."/>
            <person name="Mocali S."/>
            <person name="Galardini M."/>
            <person name="Nibbering P.H."/>
            <person name="Earl A.M."/>
            <person name="Ward D.V."/>
            <person name="Paterson D.L."/>
            <person name="Seifert H."/>
            <person name="Dijkshoorn L."/>
        </authorList>
    </citation>
    <scope>NUCLEOTIDE SEQUENCE [LARGE SCALE GENOMIC DNA]</scope>
    <source>
        <strain evidence="4">SH046</strain>
    </source>
</reference>
<dbReference type="eggNOG" id="COG2856">
    <property type="taxonomic scope" value="Bacteria"/>
</dbReference>
<dbReference type="HOGENOM" id="CLU_053651_1_1_6"/>
<comment type="similarity">
    <text evidence="1">Belongs to the short-chain fatty acyl-CoA assimilation regulator (ScfR) family.</text>
</comment>
<dbReference type="InterPro" id="IPR010359">
    <property type="entry name" value="IrrE_HExxH"/>
</dbReference>
<dbReference type="CDD" id="cd00093">
    <property type="entry name" value="HTH_XRE"/>
    <property type="match status" value="1"/>
</dbReference>
<protein>
    <recommendedName>
        <fullName evidence="2">HTH cro/C1-type domain-containing protein</fullName>
    </recommendedName>
</protein>
<sequence length="373" mass="43108">MRICMYQLDRIKAAQNLRGFSHSKTAEALDTPLATFKKYLSGERTLPHDFWKKASQLFNVPLSFFDVKNLTTFSMSEVNFRARARIKASHSNAIVEYISLAESISSYFSRNIKNLPFFNILDDYNLDPDSEDSPEIAALRVRSEWGLGVQPINNIISLLELKGIKVFSLPLNVREVDALSISLDGQPFVLLDTFKSAERTRFDAAHELAHIFLHIYDTQTPNDEIDYKKRESEADRFASCFLMPDESFLSLAPKEMSINNMLKYKSYWRVSLQAINYKSHKLNRLTDWVYRSNCMKINSLGYHKNEPHPTHHDQSILHLKLLKLLDAKGNFSVNDMLSEIGISEEDFDNLTFKSLTLFKEYKDSKRPKLKIVE</sequence>
<proteinExistence type="inferred from homology"/>
<dbReference type="AlphaFoldDB" id="D0SDI5"/>
<dbReference type="Proteomes" id="UP000012047">
    <property type="component" value="Unassembled WGS sequence"/>
</dbReference>
<feature type="domain" description="HTH cro/C1-type" evidence="2">
    <location>
        <begin position="11"/>
        <end position="65"/>
    </location>
</feature>
<dbReference type="PROSITE" id="PS50943">
    <property type="entry name" value="HTH_CROC1"/>
    <property type="match status" value="1"/>
</dbReference>
<organism evidence="3 4">
    <name type="scientific">Acinetobacter johnsonii SH046</name>
    <dbReference type="NCBI Taxonomy" id="575586"/>
    <lineage>
        <taxon>Bacteria</taxon>
        <taxon>Pseudomonadati</taxon>
        <taxon>Pseudomonadota</taxon>
        <taxon>Gammaproteobacteria</taxon>
        <taxon>Moraxellales</taxon>
        <taxon>Moraxellaceae</taxon>
        <taxon>Acinetobacter</taxon>
    </lineage>
</organism>
<dbReference type="SUPFAM" id="SSF47413">
    <property type="entry name" value="lambda repressor-like DNA-binding domains"/>
    <property type="match status" value="1"/>
</dbReference>
<name>D0SDI5_ACIJO</name>
<dbReference type="Pfam" id="PF06114">
    <property type="entry name" value="Peptidase_M78"/>
    <property type="match status" value="1"/>
</dbReference>
<dbReference type="PANTHER" id="PTHR43236:SF1">
    <property type="entry name" value="BLL7220 PROTEIN"/>
    <property type="match status" value="1"/>
</dbReference>
<evidence type="ECO:0000256" key="1">
    <source>
        <dbReference type="ARBA" id="ARBA00007227"/>
    </source>
</evidence>